<name>A0AB38Z835_9CHLR</name>
<organism evidence="1 2">
    <name type="scientific">Dehalococcoides mccartyi</name>
    <dbReference type="NCBI Taxonomy" id="61435"/>
    <lineage>
        <taxon>Bacteria</taxon>
        <taxon>Bacillati</taxon>
        <taxon>Chloroflexota</taxon>
        <taxon>Dehalococcoidia</taxon>
        <taxon>Dehalococcoidales</taxon>
        <taxon>Dehalococcoidaceae</taxon>
        <taxon>Dehalococcoides</taxon>
    </lineage>
</organism>
<protein>
    <submittedName>
        <fullName evidence="1">Three component ABC system middle component</fullName>
    </submittedName>
</protein>
<dbReference type="EMBL" id="CP141531">
    <property type="protein sequence ID" value="WRO06710.1"/>
    <property type="molecule type" value="Genomic_DNA"/>
</dbReference>
<dbReference type="AlphaFoldDB" id="A0AB38Z835"/>
<dbReference type="InterPro" id="IPR045390">
    <property type="entry name" value="ABC-3C_MC3"/>
</dbReference>
<sequence>MHELGRETRNVQNPALGAMLLWRFAVGYERNRTATPSPLPLMFLVLPIVLHEETAQLVTSTQEASGLRVFASKFSETRISKADLLLAINRRAFEMRKLTMDSLALATSSGLISFDCDRGTVVALSSSPAKSGIPLSIKPMLKAAERLGLWCSAVSIHEVSVILKVVF</sequence>
<gene>
    <name evidence="1" type="ORF">VLL09_04790</name>
</gene>
<reference evidence="1" key="1">
    <citation type="submission" date="2023-12" db="EMBL/GenBank/DDBJ databases">
        <title>Isolation of organohalide respiring bacteria Dehalococcoides mccartyi strain GPTCE1 in groundwater collected near a chemical plant in Suzhou, China.</title>
        <authorList>
            <person name="Liu G."/>
        </authorList>
    </citation>
    <scope>NUCLEOTIDE SEQUENCE</scope>
    <source>
        <strain evidence="1">GPTCE1</strain>
    </source>
</reference>
<dbReference type="Proteomes" id="UP001327986">
    <property type="component" value="Chromosome"/>
</dbReference>
<dbReference type="Pfam" id="PF20131">
    <property type="entry name" value="MC3"/>
    <property type="match status" value="1"/>
</dbReference>
<accession>A0AB38Z835</accession>
<evidence type="ECO:0000313" key="1">
    <source>
        <dbReference type="EMBL" id="WRO06710.1"/>
    </source>
</evidence>
<proteinExistence type="predicted"/>
<evidence type="ECO:0000313" key="2">
    <source>
        <dbReference type="Proteomes" id="UP001327986"/>
    </source>
</evidence>
<dbReference type="RefSeq" id="WP_324664241.1">
    <property type="nucleotide sequence ID" value="NZ_CP141531.1"/>
</dbReference>